<evidence type="ECO:0000313" key="2">
    <source>
        <dbReference type="Proteomes" id="UP000187283"/>
    </source>
</evidence>
<dbReference type="EMBL" id="LSSN01003071">
    <property type="protein sequence ID" value="OMJ14428.1"/>
    <property type="molecule type" value="Genomic_DNA"/>
</dbReference>
<protein>
    <submittedName>
        <fullName evidence="1">Uncharacterized protein</fullName>
    </submittedName>
</protein>
<comment type="caution">
    <text evidence="1">The sequence shown here is derived from an EMBL/GenBank/DDBJ whole genome shotgun (WGS) entry which is preliminary data.</text>
</comment>
<evidence type="ECO:0000313" key="1">
    <source>
        <dbReference type="EMBL" id="OMJ14428.1"/>
    </source>
</evidence>
<dbReference type="OrthoDB" id="5545891at2759"/>
<gene>
    <name evidence="1" type="ORF">AYI70_g7876</name>
</gene>
<organism evidence="1 2">
    <name type="scientific">Smittium culicis</name>
    <dbReference type="NCBI Taxonomy" id="133412"/>
    <lineage>
        <taxon>Eukaryota</taxon>
        <taxon>Fungi</taxon>
        <taxon>Fungi incertae sedis</taxon>
        <taxon>Zoopagomycota</taxon>
        <taxon>Kickxellomycotina</taxon>
        <taxon>Harpellomycetes</taxon>
        <taxon>Harpellales</taxon>
        <taxon>Legeriomycetaceae</taxon>
        <taxon>Smittium</taxon>
    </lineage>
</organism>
<dbReference type="Proteomes" id="UP000187283">
    <property type="component" value="Unassembled WGS sequence"/>
</dbReference>
<reference evidence="1 2" key="1">
    <citation type="submission" date="2017-01" db="EMBL/GenBank/DDBJ databases">
        <authorList>
            <person name="Mah S.A."/>
            <person name="Swanson W.J."/>
            <person name="Moy G.W."/>
            <person name="Vacquier V.D."/>
        </authorList>
    </citation>
    <scope>NUCLEOTIDE SEQUENCE [LARGE SCALE GENOMIC DNA]</scope>
    <source>
        <strain evidence="1 2">GSMNP</strain>
    </source>
</reference>
<proteinExistence type="predicted"/>
<sequence length="169" mass="19349">MMDQEDSNQVPVIQETFKELTENVIKLLNEQERNLEPEDPYVTTRIPLTDLAVYSELIEALPSIEEDFFDTSLTEKECKETIHLCPRIISMNYHPPPMNESVSSAVKKADACLHGIQISLAQATRPIDHYVHRIIQENSQANSKDPHILFFNTMRVLLADIAETVTQDR</sequence>
<accession>A0A1R1XIK6</accession>
<name>A0A1R1XIK6_9FUNG</name>
<dbReference type="AlphaFoldDB" id="A0A1R1XIK6"/>
<keyword evidence="2" id="KW-1185">Reference proteome</keyword>